<keyword evidence="1" id="KW-0472">Membrane</keyword>
<organism evidence="2 3">
    <name type="scientific">Candidatus Vogelbacteria bacterium GWA1_51_14</name>
    <dbReference type="NCBI Taxonomy" id="1802435"/>
    <lineage>
        <taxon>Bacteria</taxon>
        <taxon>Candidatus Vogeliibacteriota</taxon>
    </lineage>
</organism>
<dbReference type="Proteomes" id="UP000176494">
    <property type="component" value="Unassembled WGS sequence"/>
</dbReference>
<protein>
    <recommendedName>
        <fullName evidence="4">DUF916 domain-containing protein</fullName>
    </recommendedName>
</protein>
<dbReference type="EMBL" id="MHTG01000007">
    <property type="protein sequence ID" value="OHA57730.1"/>
    <property type="molecule type" value="Genomic_DNA"/>
</dbReference>
<evidence type="ECO:0008006" key="4">
    <source>
        <dbReference type="Google" id="ProtNLM"/>
    </source>
</evidence>
<feature type="transmembrane region" description="Helical" evidence="1">
    <location>
        <begin position="268"/>
        <end position="289"/>
    </location>
</feature>
<name>A0A1G2QAZ4_9BACT</name>
<evidence type="ECO:0000313" key="3">
    <source>
        <dbReference type="Proteomes" id="UP000176494"/>
    </source>
</evidence>
<evidence type="ECO:0000313" key="2">
    <source>
        <dbReference type="EMBL" id="OHA57730.1"/>
    </source>
</evidence>
<sequence length="294" mass="31928">MKNFFIAGLAIWLLAYPVWAQETRPSFSITPAKAEFTVLPGETTIGRLEITNNLGRTIRFSIGLEDVTAGDGVTEPIKLLGDDLGLYSLKPYVVPSAYSLTIPNGDTQTLNFELKVPVSAPAGTRHGAITVTAAAAGTGGARANSQLASLIFLRIPGETAALGQVTGFGLLNGPIVLGDEPQFFATFANDGNVYLNPYGLIILEPMMALPGREIVVSPNFVLPGGQRIIEAGERTLNWRLAGWYRAELKLNRGYNNLLDDRQVTVLIIPWWLAILAVIFGLALIWWLVLKLIKR</sequence>
<gene>
    <name evidence="2" type="ORF">A2114_02530</name>
</gene>
<dbReference type="STRING" id="1802435.A2114_02530"/>
<reference evidence="2 3" key="1">
    <citation type="journal article" date="2016" name="Nat. Commun.">
        <title>Thousands of microbial genomes shed light on interconnected biogeochemical processes in an aquifer system.</title>
        <authorList>
            <person name="Anantharaman K."/>
            <person name="Brown C.T."/>
            <person name="Hug L.A."/>
            <person name="Sharon I."/>
            <person name="Castelle C.J."/>
            <person name="Probst A.J."/>
            <person name="Thomas B.C."/>
            <person name="Singh A."/>
            <person name="Wilkins M.J."/>
            <person name="Karaoz U."/>
            <person name="Brodie E.L."/>
            <person name="Williams K.H."/>
            <person name="Hubbard S.S."/>
            <person name="Banfield J.F."/>
        </authorList>
    </citation>
    <scope>NUCLEOTIDE SEQUENCE [LARGE SCALE GENOMIC DNA]</scope>
</reference>
<proteinExistence type="predicted"/>
<dbReference type="AlphaFoldDB" id="A0A1G2QAZ4"/>
<accession>A0A1G2QAZ4</accession>
<evidence type="ECO:0000256" key="1">
    <source>
        <dbReference type="SAM" id="Phobius"/>
    </source>
</evidence>
<keyword evidence="1" id="KW-1133">Transmembrane helix</keyword>
<comment type="caution">
    <text evidence="2">The sequence shown here is derived from an EMBL/GenBank/DDBJ whole genome shotgun (WGS) entry which is preliminary data.</text>
</comment>
<keyword evidence="1" id="KW-0812">Transmembrane</keyword>